<protein>
    <submittedName>
        <fullName evidence="2">Predicted kinase, aminoglycoside phosphotransferase (APT) family</fullName>
    </submittedName>
</protein>
<dbReference type="Gene3D" id="3.90.1200.10">
    <property type="match status" value="1"/>
</dbReference>
<sequence>MSDATHAAAQVDEARLAPYLEEHVEGFKGLKGLHKFSDGQSNPTFRVDAESGSYVMRAKPPGELLKSAHQVDREYRVMAALAKTDVPVPRMFHLAPDDERSPLGRQFYIMEFLDGRVLWEAPLPELAPAERTKIYDEMNKALAALHDVDYKAVGLEDFGRPGTYFARQYKRWSGQYRASETETIPEMDALMAWLEENEPADDGLATLVHGDYRLDNVMFHKTEPRLIAVLDWELCTVGHPYADLGYQCANWRMPDGDGFRGLGGHPRDASDGLPDEKAYVEAYCKRRGIPQIDNWEYYIAFSHFRLAAIMQGVYKRGIDGNASNPDKALRAGRSVRPLAAHALKATEKAG</sequence>
<keyword evidence="2" id="KW-0418">Kinase</keyword>
<accession>A0A1H3BQM2</accession>
<organism evidence="2 3">
    <name type="scientific">Albimonas donghaensis</name>
    <dbReference type="NCBI Taxonomy" id="356660"/>
    <lineage>
        <taxon>Bacteria</taxon>
        <taxon>Pseudomonadati</taxon>
        <taxon>Pseudomonadota</taxon>
        <taxon>Alphaproteobacteria</taxon>
        <taxon>Rhodobacterales</taxon>
        <taxon>Paracoccaceae</taxon>
        <taxon>Albimonas</taxon>
    </lineage>
</organism>
<dbReference type="CDD" id="cd05154">
    <property type="entry name" value="ACAD10_11_N-like"/>
    <property type="match status" value="1"/>
</dbReference>
<dbReference type="RefSeq" id="WP_092683154.1">
    <property type="nucleotide sequence ID" value="NZ_FNMZ01000005.1"/>
</dbReference>
<dbReference type="InterPro" id="IPR041726">
    <property type="entry name" value="ACAD10_11_N"/>
</dbReference>
<evidence type="ECO:0000313" key="2">
    <source>
        <dbReference type="EMBL" id="SDX44290.1"/>
    </source>
</evidence>
<dbReference type="AlphaFoldDB" id="A0A1H3BQM2"/>
<dbReference type="EMBL" id="FNMZ01000005">
    <property type="protein sequence ID" value="SDX44290.1"/>
    <property type="molecule type" value="Genomic_DNA"/>
</dbReference>
<dbReference type="InterPro" id="IPR011009">
    <property type="entry name" value="Kinase-like_dom_sf"/>
</dbReference>
<reference evidence="2 3" key="1">
    <citation type="submission" date="2016-10" db="EMBL/GenBank/DDBJ databases">
        <authorList>
            <person name="de Groot N.N."/>
        </authorList>
    </citation>
    <scope>NUCLEOTIDE SEQUENCE [LARGE SCALE GENOMIC DNA]</scope>
    <source>
        <strain evidence="2 3">DSM 17890</strain>
    </source>
</reference>
<dbReference type="PANTHER" id="PTHR47829:SF3">
    <property type="entry name" value="AMINOGLYCOSIDE PHOSPHOTRANSFERASE DOMAIN-CONTAINING PROTEIN"/>
    <property type="match status" value="1"/>
</dbReference>
<dbReference type="OrthoDB" id="3806873at2"/>
<dbReference type="SUPFAM" id="SSF56112">
    <property type="entry name" value="Protein kinase-like (PK-like)"/>
    <property type="match status" value="1"/>
</dbReference>
<dbReference type="GO" id="GO:0016301">
    <property type="term" value="F:kinase activity"/>
    <property type="evidence" value="ECO:0007669"/>
    <property type="project" value="UniProtKB-KW"/>
</dbReference>
<proteinExistence type="predicted"/>
<feature type="domain" description="Aminoglycoside phosphotransferase" evidence="1">
    <location>
        <begin position="35"/>
        <end position="261"/>
    </location>
</feature>
<dbReference type="InterPro" id="IPR052898">
    <property type="entry name" value="ACAD10-like"/>
</dbReference>
<keyword evidence="2" id="KW-0808">Transferase</keyword>
<keyword evidence="3" id="KW-1185">Reference proteome</keyword>
<evidence type="ECO:0000259" key="1">
    <source>
        <dbReference type="Pfam" id="PF01636"/>
    </source>
</evidence>
<dbReference type="STRING" id="356660.SAMN05444336_105123"/>
<dbReference type="PANTHER" id="PTHR47829">
    <property type="entry name" value="HYDROLASE, PUTATIVE (AFU_ORTHOLOGUE AFUA_1G12880)-RELATED"/>
    <property type="match status" value="1"/>
</dbReference>
<name>A0A1H3BQM2_9RHOB</name>
<dbReference type="Proteomes" id="UP000199118">
    <property type="component" value="Unassembled WGS sequence"/>
</dbReference>
<dbReference type="Pfam" id="PF01636">
    <property type="entry name" value="APH"/>
    <property type="match status" value="1"/>
</dbReference>
<dbReference type="InterPro" id="IPR002575">
    <property type="entry name" value="Aminoglycoside_PTrfase"/>
</dbReference>
<dbReference type="Gene3D" id="3.30.200.20">
    <property type="entry name" value="Phosphorylase Kinase, domain 1"/>
    <property type="match status" value="1"/>
</dbReference>
<evidence type="ECO:0000313" key="3">
    <source>
        <dbReference type="Proteomes" id="UP000199118"/>
    </source>
</evidence>
<gene>
    <name evidence="2" type="ORF">SAMN05444336_105123</name>
</gene>